<dbReference type="SUPFAM" id="SSF51735">
    <property type="entry name" value="NAD(P)-binding Rossmann-fold domains"/>
    <property type="match status" value="1"/>
</dbReference>
<evidence type="ECO:0000313" key="2">
    <source>
        <dbReference type="Proteomes" id="UP000238823"/>
    </source>
</evidence>
<dbReference type="Proteomes" id="UP000238823">
    <property type="component" value="Unassembled WGS sequence"/>
</dbReference>
<dbReference type="Gene3D" id="3.40.50.720">
    <property type="entry name" value="NAD(P)-binding Rossmann-like Domain"/>
    <property type="match status" value="1"/>
</dbReference>
<dbReference type="PANTHER" id="PTHR43781:SF1">
    <property type="entry name" value="SACCHAROPINE DEHYDROGENASE"/>
    <property type="match status" value="1"/>
</dbReference>
<dbReference type="OrthoDB" id="528778at2"/>
<dbReference type="InterPro" id="IPR036291">
    <property type="entry name" value="NAD(P)-bd_dom_sf"/>
</dbReference>
<dbReference type="AlphaFoldDB" id="A0A2S9YC84"/>
<dbReference type="EMBL" id="PVNL01000111">
    <property type="protein sequence ID" value="PRQ02724.1"/>
    <property type="molecule type" value="Genomic_DNA"/>
</dbReference>
<accession>A0A2S9YC84</accession>
<gene>
    <name evidence="1" type="ORF">ENSA7_55530</name>
</gene>
<reference evidence="1 2" key="1">
    <citation type="submission" date="2018-03" db="EMBL/GenBank/DDBJ databases">
        <title>Draft Genome Sequences of the Obligatory Marine Myxobacteria Enhygromyxa salina SWB007.</title>
        <authorList>
            <person name="Poehlein A."/>
            <person name="Moghaddam J.A."/>
            <person name="Harms H."/>
            <person name="Alanjari M."/>
            <person name="Koenig G.M."/>
            <person name="Daniel R."/>
            <person name="Schaeberle T.F."/>
        </authorList>
    </citation>
    <scope>NUCLEOTIDE SEQUENCE [LARGE SCALE GENOMIC DNA]</scope>
    <source>
        <strain evidence="1 2">SWB007</strain>
    </source>
</reference>
<comment type="caution">
    <text evidence="1">The sequence shown here is derived from an EMBL/GenBank/DDBJ whole genome shotgun (WGS) entry which is preliminary data.</text>
</comment>
<sequence length="349" mass="37109">MSRILVIGGTGYYGARVVAQLARAHEVSIGSRSGSGDVVLDLSRPETFGALAGFELIINCSDSVNAPPDAAIAHILAHGGTWLEMGADPTTIERLLALDRPEANAAAKGTVILGVGVFPGISTVLARAVAERAPECDSIELGIRISPLSGAGPANCALMAESLFTPAFRWDRGQRLQSRTALGPGTALPFADGSARSINFALPDTALIRHATGVPTVIAHFALTPSWLLFNFAALAWVAWLLRVAKRPLAWVLTWQLVILRAWLLRTVESRVELVAIADRNTSSERGCWLSFEDGQQATALGVGAAVEAWLAKPDHRAGVFGVANYFELAEITAGLERCGDETAVLHWM</sequence>
<dbReference type="RefSeq" id="WP_106092432.1">
    <property type="nucleotide sequence ID" value="NZ_PVNL01000111.1"/>
</dbReference>
<evidence type="ECO:0008006" key="3">
    <source>
        <dbReference type="Google" id="ProtNLM"/>
    </source>
</evidence>
<dbReference type="PANTHER" id="PTHR43781">
    <property type="entry name" value="SACCHAROPINE DEHYDROGENASE"/>
    <property type="match status" value="1"/>
</dbReference>
<protein>
    <recommendedName>
        <fullName evidence="3">Saccharopine dehydrogenase</fullName>
    </recommendedName>
</protein>
<organism evidence="1 2">
    <name type="scientific">Enhygromyxa salina</name>
    <dbReference type="NCBI Taxonomy" id="215803"/>
    <lineage>
        <taxon>Bacteria</taxon>
        <taxon>Pseudomonadati</taxon>
        <taxon>Myxococcota</taxon>
        <taxon>Polyangia</taxon>
        <taxon>Nannocystales</taxon>
        <taxon>Nannocystaceae</taxon>
        <taxon>Enhygromyxa</taxon>
    </lineage>
</organism>
<name>A0A2S9YC84_9BACT</name>
<proteinExistence type="predicted"/>
<evidence type="ECO:0000313" key="1">
    <source>
        <dbReference type="EMBL" id="PRQ02724.1"/>
    </source>
</evidence>